<feature type="region of interest" description="Disordered" evidence="1">
    <location>
        <begin position="1"/>
        <end position="39"/>
    </location>
</feature>
<dbReference type="AlphaFoldDB" id="A0A3M2KUV0"/>
<comment type="caution">
    <text evidence="2">The sequence shown here is derived from an EMBL/GenBank/DDBJ whole genome shotgun (WGS) entry which is preliminary data.</text>
</comment>
<evidence type="ECO:0000313" key="3">
    <source>
        <dbReference type="Proteomes" id="UP000279275"/>
    </source>
</evidence>
<protein>
    <submittedName>
        <fullName evidence="2">Uncharacterized protein</fullName>
    </submittedName>
</protein>
<sequence>MRAPAQAHAATELASSGPGLSSTPTAHDAATPQPAPDAEGWIWLPENVFRTAFAQHSTPTQQRALAAAQRPIAPACIAVPVGRPLWHDVPAWYLVAETTA</sequence>
<dbReference type="Proteomes" id="UP000279275">
    <property type="component" value="Unassembled WGS sequence"/>
</dbReference>
<reference evidence="2 3" key="1">
    <citation type="submission" date="2018-10" db="EMBL/GenBank/DDBJ databases">
        <title>Isolation from cow dung.</title>
        <authorList>
            <person name="Ling L."/>
        </authorList>
    </citation>
    <scope>NUCLEOTIDE SEQUENCE [LARGE SCALE GENOMIC DNA]</scope>
    <source>
        <strain evidence="2 3">NEAU-LL90</strain>
    </source>
</reference>
<gene>
    <name evidence="2" type="ORF">EBN03_27705</name>
</gene>
<evidence type="ECO:0000313" key="2">
    <source>
        <dbReference type="EMBL" id="RMI28931.1"/>
    </source>
</evidence>
<evidence type="ECO:0000256" key="1">
    <source>
        <dbReference type="SAM" id="MobiDB-lite"/>
    </source>
</evidence>
<keyword evidence="3" id="KW-1185">Reference proteome</keyword>
<dbReference type="RefSeq" id="WP_122191094.1">
    <property type="nucleotide sequence ID" value="NZ_RFFH01000017.1"/>
</dbReference>
<dbReference type="EMBL" id="RFFH01000017">
    <property type="protein sequence ID" value="RMI28931.1"/>
    <property type="molecule type" value="Genomic_DNA"/>
</dbReference>
<accession>A0A3M2KUV0</accession>
<proteinExistence type="predicted"/>
<name>A0A3M2KUV0_9NOCA</name>
<organism evidence="2 3">
    <name type="scientific">Nocardia stercoris</name>
    <dbReference type="NCBI Taxonomy" id="2483361"/>
    <lineage>
        <taxon>Bacteria</taxon>
        <taxon>Bacillati</taxon>
        <taxon>Actinomycetota</taxon>
        <taxon>Actinomycetes</taxon>
        <taxon>Mycobacteriales</taxon>
        <taxon>Nocardiaceae</taxon>
        <taxon>Nocardia</taxon>
    </lineage>
</organism>